<evidence type="ECO:0000256" key="2">
    <source>
        <dbReference type="ARBA" id="ARBA00005690"/>
    </source>
</evidence>
<evidence type="ECO:0000259" key="13">
    <source>
        <dbReference type="Pfam" id="PF01336"/>
    </source>
</evidence>
<dbReference type="Proteomes" id="UP001558652">
    <property type="component" value="Unassembled WGS sequence"/>
</dbReference>
<dbReference type="FunFam" id="2.40.50.140:FF:000041">
    <property type="entry name" value="Replication protein A subunit"/>
    <property type="match status" value="1"/>
</dbReference>
<dbReference type="Pfam" id="PF16900">
    <property type="entry name" value="REPA_OB_2"/>
    <property type="match status" value="1"/>
</dbReference>
<keyword evidence="8 11" id="KW-0539">Nucleus</keyword>
<dbReference type="GO" id="GO:0005634">
    <property type="term" value="C:nucleus"/>
    <property type="evidence" value="ECO:0007669"/>
    <property type="project" value="UniProtKB-SubCell"/>
</dbReference>
<comment type="caution">
    <text evidence="17">The sequence shown here is derived from an EMBL/GenBank/DDBJ whole genome shotgun (WGS) entry which is preliminary data.</text>
</comment>
<keyword evidence="4 11" id="KW-0479">Metal-binding</keyword>
<dbReference type="EMBL" id="JBFDAA010000004">
    <property type="protein sequence ID" value="KAL1138170.1"/>
    <property type="molecule type" value="Genomic_DNA"/>
</dbReference>
<dbReference type="FunFam" id="2.40.50.140:FF:000064">
    <property type="entry name" value="Replication protein A subunit"/>
    <property type="match status" value="1"/>
</dbReference>
<dbReference type="InterPro" id="IPR012340">
    <property type="entry name" value="NA-bd_OB-fold"/>
</dbReference>
<sequence>MSGGEMVHPVVQVLGSKMIPASQGSGERYRLLISDGIHLNSFAMLATQHNSKITSGELSENSIIKITNHIVSVVKNTGKGDKRIMVILEMEILKRGSEVGHRIGNPAPFTEGARDNTQQETAQHETPQPSSDVKPNGEFIRRITVESLQNLANYSRRSINDTTLNSPMNTTMTHPIISLSPYQNNWVIKARVTSKTAIRHWSNARSEGKLFSMDLVDESGEIRATAFKDQVDKFYDMIEEGKVYFISKCTLKMANKKFTTINNDYEMTFTNDTKVVPCMEDDTSIPSLKFNFVNLNLILDSQPGDMIDFIGICQSTADLVSLTSKTTNRELKKRDITLVDRSLASINLTLWGTQAEDFCGDGQPVIAVKGGKVSDFGGGRSVSLVSSSVLQLNPDIPEAHRLRGWYDCLTEDVKFNSLSTRGGETGSGGKWYTLGEATLLQLGCGDKADYFNCYATLMHVRTEKSVYKACPTPDCQKKVIDQNNGMYRCEKCNREFENFKYRLMLSANIGDYSGNQWVTLFQDAGEELLGIKADEVGKLQEESDSEYNEVFKKVTLMPYQFRLRAKMETFNDESRVKITVFTVKKPDYKERCTRLINEIKEMSGMGSCTS</sequence>
<accession>A0ABD0YQB1</accession>
<dbReference type="InterPro" id="IPR031657">
    <property type="entry name" value="REPA_OB_2"/>
</dbReference>
<dbReference type="GO" id="GO:0008270">
    <property type="term" value="F:zinc ion binding"/>
    <property type="evidence" value="ECO:0007669"/>
    <property type="project" value="UniProtKB-KW"/>
</dbReference>
<dbReference type="CDD" id="cd04477">
    <property type="entry name" value="RPA1N"/>
    <property type="match status" value="1"/>
</dbReference>
<dbReference type="InterPro" id="IPR007199">
    <property type="entry name" value="Rep_factor-A_N"/>
</dbReference>
<evidence type="ECO:0000313" key="17">
    <source>
        <dbReference type="EMBL" id="KAL1138170.1"/>
    </source>
</evidence>
<feature type="region of interest" description="Disordered" evidence="12">
    <location>
        <begin position="100"/>
        <end position="136"/>
    </location>
</feature>
<dbReference type="FunFam" id="2.40.50.140:FF:000117">
    <property type="entry name" value="Replication protein A subunit"/>
    <property type="match status" value="1"/>
</dbReference>
<gene>
    <name evidence="17" type="ORF">AAG570_009862</name>
</gene>
<evidence type="ECO:0000256" key="12">
    <source>
        <dbReference type="SAM" id="MobiDB-lite"/>
    </source>
</evidence>
<dbReference type="AlphaFoldDB" id="A0ABD0YQB1"/>
<keyword evidence="6 11" id="KW-0862">Zinc</keyword>
<dbReference type="InterPro" id="IPR047192">
    <property type="entry name" value="Euk_RPA1_DBD_C"/>
</dbReference>
<proteinExistence type="inferred from homology"/>
<evidence type="ECO:0000256" key="9">
    <source>
        <dbReference type="ARBA" id="ARBA00058595"/>
    </source>
</evidence>
<evidence type="ECO:0000256" key="8">
    <source>
        <dbReference type="ARBA" id="ARBA00023242"/>
    </source>
</evidence>
<keyword evidence="7 11" id="KW-0238">DNA-binding</keyword>
<dbReference type="CDD" id="cd04475">
    <property type="entry name" value="RPA1_DBD_B"/>
    <property type="match status" value="1"/>
</dbReference>
<dbReference type="NCBIfam" id="TIGR00617">
    <property type="entry name" value="rpa1"/>
    <property type="match status" value="1"/>
</dbReference>
<dbReference type="CDD" id="cd04476">
    <property type="entry name" value="RPA1_DBD_C"/>
    <property type="match status" value="1"/>
</dbReference>
<dbReference type="SUPFAM" id="SSF50249">
    <property type="entry name" value="Nucleic acid-binding proteins"/>
    <property type="match status" value="4"/>
</dbReference>
<keyword evidence="18" id="KW-1185">Reference proteome</keyword>
<feature type="compositionally biased region" description="Polar residues" evidence="12">
    <location>
        <begin position="115"/>
        <end position="133"/>
    </location>
</feature>
<evidence type="ECO:0000256" key="5">
    <source>
        <dbReference type="ARBA" id="ARBA00022771"/>
    </source>
</evidence>
<organism evidence="17 18">
    <name type="scientific">Ranatra chinensis</name>
    <dbReference type="NCBI Taxonomy" id="642074"/>
    <lineage>
        <taxon>Eukaryota</taxon>
        <taxon>Metazoa</taxon>
        <taxon>Ecdysozoa</taxon>
        <taxon>Arthropoda</taxon>
        <taxon>Hexapoda</taxon>
        <taxon>Insecta</taxon>
        <taxon>Pterygota</taxon>
        <taxon>Neoptera</taxon>
        <taxon>Paraneoptera</taxon>
        <taxon>Hemiptera</taxon>
        <taxon>Heteroptera</taxon>
        <taxon>Panheteroptera</taxon>
        <taxon>Nepomorpha</taxon>
        <taxon>Nepidae</taxon>
        <taxon>Ranatrinae</taxon>
        <taxon>Ranatra</taxon>
    </lineage>
</organism>
<comment type="subcellular location">
    <subcellularLocation>
        <location evidence="1 11">Nucleus</location>
    </subcellularLocation>
</comment>
<dbReference type="InterPro" id="IPR004591">
    <property type="entry name" value="Rfa1"/>
</dbReference>
<dbReference type="PANTHER" id="PTHR47165">
    <property type="entry name" value="OS03G0429900 PROTEIN"/>
    <property type="match status" value="1"/>
</dbReference>
<feature type="domain" description="Replication factor A C-terminal" evidence="15">
    <location>
        <begin position="450"/>
        <end position="595"/>
    </location>
</feature>
<evidence type="ECO:0000256" key="4">
    <source>
        <dbReference type="ARBA" id="ARBA00022723"/>
    </source>
</evidence>
<evidence type="ECO:0000256" key="7">
    <source>
        <dbReference type="ARBA" id="ARBA00023125"/>
    </source>
</evidence>
<dbReference type="Pfam" id="PF08646">
    <property type="entry name" value="Rep_fac-A_C"/>
    <property type="match status" value="1"/>
</dbReference>
<evidence type="ECO:0000256" key="6">
    <source>
        <dbReference type="ARBA" id="ARBA00022833"/>
    </source>
</evidence>
<comment type="subunit">
    <text evidence="10 11">Component of the heterotrimeric canonical replication protein A complex (RPA).</text>
</comment>
<protein>
    <recommendedName>
        <fullName evidence="11">Replication protein A subunit</fullName>
    </recommendedName>
</protein>
<dbReference type="Pfam" id="PF01336">
    <property type="entry name" value="tRNA_anti-codon"/>
    <property type="match status" value="1"/>
</dbReference>
<evidence type="ECO:0000259" key="16">
    <source>
        <dbReference type="Pfam" id="PF16900"/>
    </source>
</evidence>
<evidence type="ECO:0000259" key="15">
    <source>
        <dbReference type="Pfam" id="PF08646"/>
    </source>
</evidence>
<evidence type="ECO:0000256" key="10">
    <source>
        <dbReference type="ARBA" id="ARBA00062035"/>
    </source>
</evidence>
<dbReference type="FunFam" id="2.40.50.140:FF:000090">
    <property type="entry name" value="Replication protein A subunit"/>
    <property type="match status" value="1"/>
</dbReference>
<dbReference type="PANTHER" id="PTHR47165:SF4">
    <property type="entry name" value="OS03G0429900 PROTEIN"/>
    <property type="match status" value="1"/>
</dbReference>
<feature type="domain" description="Replication protein A OB" evidence="16">
    <location>
        <begin position="300"/>
        <end position="393"/>
    </location>
</feature>
<dbReference type="CDD" id="cd04474">
    <property type="entry name" value="RPA1_DBD_A"/>
    <property type="match status" value="1"/>
</dbReference>
<feature type="domain" description="Replication factor-A protein 1 N-terminal" evidence="14">
    <location>
        <begin position="7"/>
        <end position="94"/>
    </location>
</feature>
<evidence type="ECO:0000256" key="11">
    <source>
        <dbReference type="RuleBase" id="RU364130"/>
    </source>
</evidence>
<keyword evidence="3 11" id="KW-0235">DNA replication</keyword>
<reference evidence="17 18" key="1">
    <citation type="submission" date="2024-07" db="EMBL/GenBank/DDBJ databases">
        <title>Chromosome-level genome assembly of the water stick insect Ranatra chinensis (Heteroptera: Nepidae).</title>
        <authorList>
            <person name="Liu X."/>
        </authorList>
    </citation>
    <scope>NUCLEOTIDE SEQUENCE [LARGE SCALE GENOMIC DNA]</scope>
    <source>
        <strain evidence="17">Cailab_2021Rc</strain>
        <tissue evidence="17">Muscle</tissue>
    </source>
</reference>
<evidence type="ECO:0000259" key="14">
    <source>
        <dbReference type="Pfam" id="PF04057"/>
    </source>
</evidence>
<evidence type="ECO:0000256" key="3">
    <source>
        <dbReference type="ARBA" id="ARBA00022705"/>
    </source>
</evidence>
<evidence type="ECO:0000313" key="18">
    <source>
        <dbReference type="Proteomes" id="UP001558652"/>
    </source>
</evidence>
<dbReference type="InterPro" id="IPR004365">
    <property type="entry name" value="NA-bd_OB_tRNA"/>
</dbReference>
<name>A0ABD0YQB1_9HEMI</name>
<feature type="domain" description="OB" evidence="13">
    <location>
        <begin position="186"/>
        <end position="266"/>
    </location>
</feature>
<dbReference type="InterPro" id="IPR013955">
    <property type="entry name" value="Rep_factor-A_C"/>
</dbReference>
<comment type="similarity">
    <text evidence="2 11">Belongs to the replication factor A protein 1 family.</text>
</comment>
<dbReference type="Pfam" id="PF04057">
    <property type="entry name" value="Rep-A_N"/>
    <property type="match status" value="1"/>
</dbReference>
<evidence type="ECO:0000256" key="1">
    <source>
        <dbReference type="ARBA" id="ARBA00004123"/>
    </source>
</evidence>
<dbReference type="Gene3D" id="2.40.50.140">
    <property type="entry name" value="Nucleic acid-binding proteins"/>
    <property type="match status" value="4"/>
</dbReference>
<comment type="function">
    <text evidence="9 11">As part of the heterotrimeric replication protein A complex (RPA/RP-A), binds and stabilizes single-stranded DNA intermediates, that form during DNA replication or upon DNA stress. It prevents their reannealing and in parallel, recruits and activates different proteins and complexes involved in DNA metabolism. Thereby, it plays an essential role both in DNA replication and the cellular response to DNA damage.</text>
</comment>
<dbReference type="GO" id="GO:0003677">
    <property type="term" value="F:DNA binding"/>
    <property type="evidence" value="ECO:0007669"/>
    <property type="project" value="UniProtKB-KW"/>
</dbReference>
<keyword evidence="5 11" id="KW-0863">Zinc-finger</keyword>
<dbReference type="GO" id="GO:0006260">
    <property type="term" value="P:DNA replication"/>
    <property type="evidence" value="ECO:0007669"/>
    <property type="project" value="UniProtKB-KW"/>
</dbReference>